<feature type="region of interest" description="Disordered" evidence="1">
    <location>
        <begin position="25"/>
        <end position="82"/>
    </location>
</feature>
<reference evidence="3" key="1">
    <citation type="submission" date="2023-03" db="EMBL/GenBank/DDBJ databases">
        <title>Massive genome expansion in bonnet fungi (Mycena s.s.) driven by repeated elements and novel gene families across ecological guilds.</title>
        <authorList>
            <consortium name="Lawrence Berkeley National Laboratory"/>
            <person name="Harder C.B."/>
            <person name="Miyauchi S."/>
            <person name="Viragh M."/>
            <person name="Kuo A."/>
            <person name="Thoen E."/>
            <person name="Andreopoulos B."/>
            <person name="Lu D."/>
            <person name="Skrede I."/>
            <person name="Drula E."/>
            <person name="Henrissat B."/>
            <person name="Morin E."/>
            <person name="Kohler A."/>
            <person name="Barry K."/>
            <person name="LaButti K."/>
            <person name="Morin E."/>
            <person name="Salamov A."/>
            <person name="Lipzen A."/>
            <person name="Mereny Z."/>
            <person name="Hegedus B."/>
            <person name="Baldrian P."/>
            <person name="Stursova M."/>
            <person name="Weitz H."/>
            <person name="Taylor A."/>
            <person name="Grigoriev I.V."/>
            <person name="Nagy L.G."/>
            <person name="Martin F."/>
            <person name="Kauserud H."/>
        </authorList>
    </citation>
    <scope>NUCLEOTIDE SEQUENCE</scope>
    <source>
        <strain evidence="3">CBHHK182m</strain>
    </source>
</reference>
<feature type="domain" description="DUF6699" evidence="2">
    <location>
        <begin position="106"/>
        <end position="235"/>
    </location>
</feature>
<dbReference type="EMBL" id="JARKIB010000005">
    <property type="protein sequence ID" value="KAJ7779728.1"/>
    <property type="molecule type" value="Genomic_DNA"/>
</dbReference>
<evidence type="ECO:0000256" key="1">
    <source>
        <dbReference type="SAM" id="MobiDB-lite"/>
    </source>
</evidence>
<proteinExistence type="predicted"/>
<dbReference type="Proteomes" id="UP001215598">
    <property type="component" value="Unassembled WGS sequence"/>
</dbReference>
<accession>A0AAD7NXV5</accession>
<comment type="caution">
    <text evidence="3">The sequence shown here is derived from an EMBL/GenBank/DDBJ whole genome shotgun (WGS) entry which is preliminary data.</text>
</comment>
<protein>
    <recommendedName>
        <fullName evidence="2">DUF6699 domain-containing protein</fullName>
    </recommendedName>
</protein>
<feature type="compositionally biased region" description="Pro residues" evidence="1">
    <location>
        <begin position="51"/>
        <end position="77"/>
    </location>
</feature>
<sequence>MSPRPPAKDVRSVHWELTVEEFAARNSPDAWTSPLPTPPDTPVSSPVTFPTTPPPSEASPPPSAAFTLPPTPPPAPQPTQNLPLPATVEVHELLTPAHALQLDFSFPSDVFRRNPQLTPALLAAPACSPPRTTLCVRIAAGMYKKGVQIRHIGAADEAVTVGDVLTTIQRELRQYDYGEAPAEAAVYMRRRIETVNGYSTRRDAAARAATVTAERQGGGRFVDHLLGHTMFAGLTLRPGHPDHYWELALAIPQRYAY</sequence>
<name>A0AAD7NXV5_9AGAR</name>
<dbReference type="InterPro" id="IPR046522">
    <property type="entry name" value="DUF6699"/>
</dbReference>
<dbReference type="Pfam" id="PF20415">
    <property type="entry name" value="DUF6699"/>
    <property type="match status" value="1"/>
</dbReference>
<evidence type="ECO:0000313" key="3">
    <source>
        <dbReference type="EMBL" id="KAJ7779728.1"/>
    </source>
</evidence>
<dbReference type="AlphaFoldDB" id="A0AAD7NXV5"/>
<gene>
    <name evidence="3" type="ORF">B0H16DRAFT_1499684</name>
</gene>
<evidence type="ECO:0000259" key="2">
    <source>
        <dbReference type="Pfam" id="PF20415"/>
    </source>
</evidence>
<keyword evidence="4" id="KW-1185">Reference proteome</keyword>
<evidence type="ECO:0000313" key="4">
    <source>
        <dbReference type="Proteomes" id="UP001215598"/>
    </source>
</evidence>
<organism evidence="3 4">
    <name type="scientific">Mycena metata</name>
    <dbReference type="NCBI Taxonomy" id="1033252"/>
    <lineage>
        <taxon>Eukaryota</taxon>
        <taxon>Fungi</taxon>
        <taxon>Dikarya</taxon>
        <taxon>Basidiomycota</taxon>
        <taxon>Agaricomycotina</taxon>
        <taxon>Agaricomycetes</taxon>
        <taxon>Agaricomycetidae</taxon>
        <taxon>Agaricales</taxon>
        <taxon>Marasmiineae</taxon>
        <taxon>Mycenaceae</taxon>
        <taxon>Mycena</taxon>
    </lineage>
</organism>